<dbReference type="InterPro" id="IPR009100">
    <property type="entry name" value="AcylCoA_DH/oxidase_NM_dom_sf"/>
</dbReference>
<dbReference type="Pfam" id="PF02770">
    <property type="entry name" value="Acyl-CoA_dh_M"/>
    <property type="match status" value="1"/>
</dbReference>
<dbReference type="InterPro" id="IPR006089">
    <property type="entry name" value="Acyl-CoA_DH_CS"/>
</dbReference>
<evidence type="ECO:0000256" key="3">
    <source>
        <dbReference type="ARBA" id="ARBA00022630"/>
    </source>
</evidence>
<dbReference type="SUPFAM" id="SSF56645">
    <property type="entry name" value="Acyl-CoA dehydrogenase NM domain-like"/>
    <property type="match status" value="1"/>
</dbReference>
<feature type="domain" description="Acyl-CoA dehydrogenase/oxidase C-terminal" evidence="7">
    <location>
        <begin position="229"/>
        <end position="377"/>
    </location>
</feature>
<dbReference type="InterPro" id="IPR013786">
    <property type="entry name" value="AcylCoA_DH/ox_N"/>
</dbReference>
<dbReference type="Gene3D" id="1.10.540.10">
    <property type="entry name" value="Acyl-CoA dehydrogenase/oxidase, N-terminal domain"/>
    <property type="match status" value="1"/>
</dbReference>
<feature type="domain" description="Acyl-CoA oxidase/dehydrogenase middle" evidence="8">
    <location>
        <begin position="123"/>
        <end position="217"/>
    </location>
</feature>
<accession>A0A1I3JR90</accession>
<keyword evidence="3 6" id="KW-0285">Flavoprotein</keyword>
<organism evidence="10 11">
    <name type="scientific">Albimonas pacifica</name>
    <dbReference type="NCBI Taxonomy" id="1114924"/>
    <lineage>
        <taxon>Bacteria</taxon>
        <taxon>Pseudomonadati</taxon>
        <taxon>Pseudomonadota</taxon>
        <taxon>Alphaproteobacteria</taxon>
        <taxon>Rhodobacterales</taxon>
        <taxon>Paracoccaceae</taxon>
        <taxon>Albimonas</taxon>
    </lineage>
</organism>
<reference evidence="10 11" key="1">
    <citation type="submission" date="2016-10" db="EMBL/GenBank/DDBJ databases">
        <authorList>
            <person name="de Groot N.N."/>
        </authorList>
    </citation>
    <scope>NUCLEOTIDE SEQUENCE [LARGE SCALE GENOMIC DNA]</scope>
    <source>
        <strain evidence="10 11">CGMCC 1.11030</strain>
    </source>
</reference>
<name>A0A1I3JR90_9RHOB</name>
<dbReference type="Gene3D" id="2.40.110.10">
    <property type="entry name" value="Butyryl-CoA Dehydrogenase, subunit A, domain 2"/>
    <property type="match status" value="1"/>
</dbReference>
<evidence type="ECO:0000256" key="4">
    <source>
        <dbReference type="ARBA" id="ARBA00022827"/>
    </source>
</evidence>
<comment type="similarity">
    <text evidence="2 6">Belongs to the acyl-CoA dehydrogenase family.</text>
</comment>
<dbReference type="Pfam" id="PF00441">
    <property type="entry name" value="Acyl-CoA_dh_1"/>
    <property type="match status" value="1"/>
</dbReference>
<dbReference type="GO" id="GO:0005737">
    <property type="term" value="C:cytoplasm"/>
    <property type="evidence" value="ECO:0007669"/>
    <property type="project" value="TreeGrafter"/>
</dbReference>
<evidence type="ECO:0000256" key="2">
    <source>
        <dbReference type="ARBA" id="ARBA00009347"/>
    </source>
</evidence>
<dbReference type="InterPro" id="IPR046373">
    <property type="entry name" value="Acyl-CoA_Oxase/DH_mid-dom_sf"/>
</dbReference>
<dbReference type="PANTHER" id="PTHR48083">
    <property type="entry name" value="MEDIUM-CHAIN SPECIFIC ACYL-COA DEHYDROGENASE, MITOCHONDRIAL-RELATED"/>
    <property type="match status" value="1"/>
</dbReference>
<evidence type="ECO:0000256" key="5">
    <source>
        <dbReference type="ARBA" id="ARBA00023002"/>
    </source>
</evidence>
<evidence type="ECO:0000259" key="9">
    <source>
        <dbReference type="Pfam" id="PF02771"/>
    </source>
</evidence>
<dbReference type="GO" id="GO:0033539">
    <property type="term" value="P:fatty acid beta-oxidation using acyl-CoA dehydrogenase"/>
    <property type="evidence" value="ECO:0007669"/>
    <property type="project" value="TreeGrafter"/>
</dbReference>
<gene>
    <name evidence="10" type="ORF">SAMN05216258_108117</name>
</gene>
<dbReference type="PROSITE" id="PS00073">
    <property type="entry name" value="ACYL_COA_DH_2"/>
    <property type="match status" value="1"/>
</dbReference>
<dbReference type="SUPFAM" id="SSF47203">
    <property type="entry name" value="Acyl-CoA dehydrogenase C-terminal domain-like"/>
    <property type="match status" value="1"/>
</dbReference>
<keyword evidence="5 6" id="KW-0560">Oxidoreductase</keyword>
<dbReference type="OrthoDB" id="9775090at2"/>
<keyword evidence="11" id="KW-1185">Reference proteome</keyword>
<dbReference type="Gene3D" id="1.20.140.10">
    <property type="entry name" value="Butyryl-CoA Dehydrogenase, subunit A, domain 3"/>
    <property type="match status" value="1"/>
</dbReference>
<evidence type="ECO:0000259" key="8">
    <source>
        <dbReference type="Pfam" id="PF02770"/>
    </source>
</evidence>
<keyword evidence="4 6" id="KW-0274">FAD</keyword>
<dbReference type="InterPro" id="IPR050741">
    <property type="entry name" value="Acyl-CoA_dehydrogenase"/>
</dbReference>
<proteinExistence type="inferred from homology"/>
<evidence type="ECO:0000256" key="1">
    <source>
        <dbReference type="ARBA" id="ARBA00001974"/>
    </source>
</evidence>
<dbReference type="InterPro" id="IPR036250">
    <property type="entry name" value="AcylCo_DH-like_C"/>
</dbReference>
<sequence>MRLTEEHRAIRDTMTRFVETEVNPHADAWEAAGIWPAHEILGKLGCLGLLGINKPEEFGGQGLDYSFHACFLEALGNARCNGVNMGVSVQTDMATPAVARFGSDALRRNWLRPVIEGKMVASIAVSEPQAGSDVSQIATQAVSDGGDYVITGTKMWITNSTQADWLCLLANTSDGAKHSNKSLILVPMDAKGIEVSKPLEKLGMRASDTAQIFFDGVRVPKSHLIGQEGRGFQMQMQQFQEERLSACFVKCRTLELCIEDTIAYTSERKVFGKPILDNQTVHFKLAELQTEIEALRAMAWRAVDLMLAGEDVTTLASMAKLKAGRLARTVPDACLQYFGGQGFMWDNFVSRCYRDLRLTSIGGGADEVMLQIIAKRMGAYPRN</sequence>
<dbReference type="GO" id="GO:0050660">
    <property type="term" value="F:flavin adenine dinucleotide binding"/>
    <property type="evidence" value="ECO:0007669"/>
    <property type="project" value="InterPro"/>
</dbReference>
<protein>
    <submittedName>
        <fullName evidence="10">Citronellyl-CoA dehydrogenase</fullName>
    </submittedName>
</protein>
<dbReference type="RefSeq" id="WP_092861775.1">
    <property type="nucleotide sequence ID" value="NZ_FOQH01000008.1"/>
</dbReference>
<dbReference type="STRING" id="1114924.SAMN05216258_108117"/>
<evidence type="ECO:0000313" key="11">
    <source>
        <dbReference type="Proteomes" id="UP000199377"/>
    </source>
</evidence>
<feature type="domain" description="Acyl-CoA dehydrogenase/oxidase N-terminal" evidence="9">
    <location>
        <begin position="4"/>
        <end position="118"/>
    </location>
</feature>
<dbReference type="PANTHER" id="PTHR48083:SF6">
    <property type="entry name" value="ACYL-COA DEHYDROGENASE 6"/>
    <property type="match status" value="1"/>
</dbReference>
<evidence type="ECO:0000256" key="6">
    <source>
        <dbReference type="RuleBase" id="RU362125"/>
    </source>
</evidence>
<dbReference type="EMBL" id="FOQH01000008">
    <property type="protein sequence ID" value="SFI62686.1"/>
    <property type="molecule type" value="Genomic_DNA"/>
</dbReference>
<evidence type="ECO:0000259" key="7">
    <source>
        <dbReference type="Pfam" id="PF00441"/>
    </source>
</evidence>
<dbReference type="Proteomes" id="UP000199377">
    <property type="component" value="Unassembled WGS sequence"/>
</dbReference>
<dbReference type="InterPro" id="IPR037069">
    <property type="entry name" value="AcylCoA_DH/ox_N_sf"/>
</dbReference>
<dbReference type="GO" id="GO:0003995">
    <property type="term" value="F:acyl-CoA dehydrogenase activity"/>
    <property type="evidence" value="ECO:0007669"/>
    <property type="project" value="InterPro"/>
</dbReference>
<comment type="cofactor">
    <cofactor evidence="1 6">
        <name>FAD</name>
        <dbReference type="ChEBI" id="CHEBI:57692"/>
    </cofactor>
</comment>
<dbReference type="InterPro" id="IPR006091">
    <property type="entry name" value="Acyl-CoA_Oxase/DH_mid-dom"/>
</dbReference>
<dbReference type="FunFam" id="1.20.140.10:FF:000001">
    <property type="entry name" value="Acyl-CoA dehydrogenase"/>
    <property type="match status" value="1"/>
</dbReference>
<evidence type="ECO:0000313" key="10">
    <source>
        <dbReference type="EMBL" id="SFI62686.1"/>
    </source>
</evidence>
<dbReference type="FunFam" id="2.40.110.10:FF:000002">
    <property type="entry name" value="Acyl-CoA dehydrogenase fadE12"/>
    <property type="match status" value="1"/>
</dbReference>
<dbReference type="AlphaFoldDB" id="A0A1I3JR90"/>
<dbReference type="Pfam" id="PF02771">
    <property type="entry name" value="Acyl-CoA_dh_N"/>
    <property type="match status" value="1"/>
</dbReference>
<dbReference type="InterPro" id="IPR009075">
    <property type="entry name" value="AcylCo_DH/oxidase_C"/>
</dbReference>